<dbReference type="Gene3D" id="3.40.50.1820">
    <property type="entry name" value="alpha/beta hydrolase"/>
    <property type="match status" value="1"/>
</dbReference>
<name>A0ABM8C9U9_9BURK</name>
<evidence type="ECO:0000256" key="2">
    <source>
        <dbReference type="SAM" id="SignalP"/>
    </source>
</evidence>
<organism evidence="4 5">
    <name type="scientific">Massilia varians</name>
    <dbReference type="NCBI Taxonomy" id="457921"/>
    <lineage>
        <taxon>Bacteria</taxon>
        <taxon>Pseudomonadati</taxon>
        <taxon>Pseudomonadota</taxon>
        <taxon>Betaproteobacteria</taxon>
        <taxon>Burkholderiales</taxon>
        <taxon>Oxalobacteraceae</taxon>
        <taxon>Telluria group</taxon>
        <taxon>Massilia</taxon>
    </lineage>
</organism>
<gene>
    <name evidence="4" type="ORF">MasN3_35220</name>
</gene>
<evidence type="ECO:0000259" key="3">
    <source>
        <dbReference type="Pfam" id="PF00326"/>
    </source>
</evidence>
<dbReference type="PANTHER" id="PTHR42776">
    <property type="entry name" value="SERINE PEPTIDASE S9 FAMILY MEMBER"/>
    <property type="match status" value="1"/>
</dbReference>
<feature type="domain" description="Peptidase S9 prolyl oligopeptidase catalytic" evidence="3">
    <location>
        <begin position="445"/>
        <end position="655"/>
    </location>
</feature>
<dbReference type="Proteomes" id="UP001163336">
    <property type="component" value="Chromosome"/>
</dbReference>
<dbReference type="InterPro" id="IPR029058">
    <property type="entry name" value="AB_hydrolase_fold"/>
</dbReference>
<evidence type="ECO:0000313" key="5">
    <source>
        <dbReference type="Proteomes" id="UP001163336"/>
    </source>
</evidence>
<dbReference type="SUPFAM" id="SSF82171">
    <property type="entry name" value="DPP6 N-terminal domain-like"/>
    <property type="match status" value="1"/>
</dbReference>
<evidence type="ECO:0000313" key="4">
    <source>
        <dbReference type="EMBL" id="BDT60028.1"/>
    </source>
</evidence>
<proteinExistence type="predicted"/>
<dbReference type="SUPFAM" id="SSF53474">
    <property type="entry name" value="alpha/beta-Hydrolases"/>
    <property type="match status" value="1"/>
</dbReference>
<protein>
    <submittedName>
        <fullName evidence="4">Prolyl oligopeptidase</fullName>
    </submittedName>
</protein>
<dbReference type="EMBL" id="AP026966">
    <property type="protein sequence ID" value="BDT60028.1"/>
    <property type="molecule type" value="Genomic_DNA"/>
</dbReference>
<keyword evidence="1" id="KW-0378">Hydrolase</keyword>
<keyword evidence="2" id="KW-0732">Signal</keyword>
<dbReference type="RefSeq" id="WP_281908990.1">
    <property type="nucleotide sequence ID" value="NZ_AP026966.1"/>
</dbReference>
<evidence type="ECO:0000256" key="1">
    <source>
        <dbReference type="ARBA" id="ARBA00022801"/>
    </source>
</evidence>
<feature type="chain" id="PRO_5045114945" evidence="2">
    <location>
        <begin position="22"/>
        <end position="655"/>
    </location>
</feature>
<dbReference type="PANTHER" id="PTHR42776:SF27">
    <property type="entry name" value="DIPEPTIDYL PEPTIDASE FAMILY MEMBER 6"/>
    <property type="match status" value="1"/>
</dbReference>
<reference evidence="4" key="1">
    <citation type="submission" date="2022-11" db="EMBL/GenBank/DDBJ databases">
        <title>Isolation and characterization of PLA-degrading bacterium Massilia sp. from Antarctic soil.</title>
        <authorList>
            <person name="Sato K."/>
            <person name="Gomez-Fuentes C."/>
            <person name="Ahmad S.A."/>
            <person name="Zulkharnain A."/>
        </authorList>
    </citation>
    <scope>NUCLEOTIDE SEQUENCE</scope>
    <source>
        <strain evidence="4">N-3</strain>
    </source>
</reference>
<feature type="signal peptide" evidence="2">
    <location>
        <begin position="1"/>
        <end position="21"/>
    </location>
</feature>
<keyword evidence="5" id="KW-1185">Reference proteome</keyword>
<sequence length="655" mass="72422">MRPSAILLCASLLALHRPCVAAQGAEAAAGAAVPISAFVDEDKYRIPRLSPDGKQLAITVRIPSGERTAPVIMVYSLPDMKVTGGIRLPVHEVPLDYDWVGNARLVIARGFEQGSRTTLLNHGELLASDIDGKNQVYLHGYRMPTTILRGARHPDDYATGIVESVPPEYNDRVFVSSQLWEGDRTQLYDINTRNNARKLIADLPMKELNFLIQNDGMPRFAFGYDAELHAVVFRNNQAKGAWDKITGMGSRYTPLAFSRDDTRFAALYSKSGEPESLVVEDVRSGERKTLYADPVATPLRLYGGRGGLPFGTVSSVGIARASYFDDADEDTRLHKLLSQQFPGNLVNFESASRDGQIMLFSVRSDRDPGSYYLFDRNTGKADLLFASMEAIEPDQMAERRPVSYRARDGLEIHGYLTIPRRAAGAKLPLVLIPHGGPHIVYDSWFFDTDAQFLASRGYAVLQLNFRGSGGRGPSFQHAGYRQWSGKIQDDLVDGVKWAIAQGDIDPQRMCVYGASFGAYSAMMLAAREPGLFRCAVGYAGAYDLSLLAKTDDAVLDKRLRAAIARFVGTDQAELERNSPVSRAADIKVPVLLVHGGQDKRTPAAHAERMRQALSAAGRPPEWFYVSDEGHGFYDTKNQTEFYRRLETFLAKHLGK</sequence>
<dbReference type="Pfam" id="PF00326">
    <property type="entry name" value="Peptidase_S9"/>
    <property type="match status" value="1"/>
</dbReference>
<dbReference type="InterPro" id="IPR001375">
    <property type="entry name" value="Peptidase_S9_cat"/>
</dbReference>
<accession>A0ABM8C9U9</accession>